<organism evidence="2 3">
    <name type="scientific">Paenibacillus xanthanilyticus</name>
    <dbReference type="NCBI Taxonomy" id="1783531"/>
    <lineage>
        <taxon>Bacteria</taxon>
        <taxon>Bacillati</taxon>
        <taxon>Bacillota</taxon>
        <taxon>Bacilli</taxon>
        <taxon>Bacillales</taxon>
        <taxon>Paenibacillaceae</taxon>
        <taxon>Paenibacillus</taxon>
    </lineage>
</organism>
<dbReference type="EMBL" id="JBHSAM010000014">
    <property type="protein sequence ID" value="MFC4098959.1"/>
    <property type="molecule type" value="Genomic_DNA"/>
</dbReference>
<comment type="caution">
    <text evidence="2">The sequence shown here is derived from an EMBL/GenBank/DDBJ whole genome shotgun (WGS) entry which is preliminary data.</text>
</comment>
<dbReference type="RefSeq" id="WP_377717653.1">
    <property type="nucleotide sequence ID" value="NZ_JBHSAM010000014.1"/>
</dbReference>
<feature type="region of interest" description="Disordered" evidence="1">
    <location>
        <begin position="1"/>
        <end position="51"/>
    </location>
</feature>
<evidence type="ECO:0000313" key="2">
    <source>
        <dbReference type="EMBL" id="MFC4098959.1"/>
    </source>
</evidence>
<accession>A0ABV8K137</accession>
<reference evidence="3" key="1">
    <citation type="journal article" date="2019" name="Int. J. Syst. Evol. Microbiol.">
        <title>The Global Catalogue of Microorganisms (GCM) 10K type strain sequencing project: providing services to taxonomists for standard genome sequencing and annotation.</title>
        <authorList>
            <consortium name="The Broad Institute Genomics Platform"/>
            <consortium name="The Broad Institute Genome Sequencing Center for Infectious Disease"/>
            <person name="Wu L."/>
            <person name="Ma J."/>
        </authorList>
    </citation>
    <scope>NUCLEOTIDE SEQUENCE [LARGE SCALE GENOMIC DNA]</scope>
    <source>
        <strain evidence="3">IBRC-M 10987</strain>
    </source>
</reference>
<evidence type="ECO:0000313" key="3">
    <source>
        <dbReference type="Proteomes" id="UP001595715"/>
    </source>
</evidence>
<feature type="compositionally biased region" description="Basic and acidic residues" evidence="1">
    <location>
        <begin position="1"/>
        <end position="36"/>
    </location>
</feature>
<dbReference type="Proteomes" id="UP001595715">
    <property type="component" value="Unassembled WGS sequence"/>
</dbReference>
<evidence type="ECO:0000256" key="1">
    <source>
        <dbReference type="SAM" id="MobiDB-lite"/>
    </source>
</evidence>
<keyword evidence="3" id="KW-1185">Reference proteome</keyword>
<name>A0ABV8K137_9BACL</name>
<proteinExistence type="predicted"/>
<protein>
    <submittedName>
        <fullName evidence="2">Uncharacterized protein</fullName>
    </submittedName>
</protein>
<gene>
    <name evidence="2" type="ORF">ACFOZ8_04740</name>
</gene>
<sequence>MTENEKSAEQQPKAEKEVELRDLEQELTDAQKREVEGGWGTKSYRPRIRGC</sequence>